<keyword evidence="4 9" id="KW-0720">Serine protease</keyword>
<accession>A0A813EXB7</accession>
<keyword evidence="1 9" id="KW-0645">Protease</keyword>
<dbReference type="SUPFAM" id="SSF54897">
    <property type="entry name" value="Protease propeptides/inhibitors"/>
    <property type="match status" value="1"/>
</dbReference>
<dbReference type="PANTHER" id="PTHR14218:SF15">
    <property type="entry name" value="TRIPEPTIDYL-PEPTIDASE 1"/>
    <property type="match status" value="1"/>
</dbReference>
<dbReference type="InterPro" id="IPR030400">
    <property type="entry name" value="Sedolisin_dom"/>
</dbReference>
<feature type="binding site" evidence="9">
    <location>
        <position position="521"/>
    </location>
    <ligand>
        <name>Ca(2+)</name>
        <dbReference type="ChEBI" id="CHEBI:29108"/>
    </ligand>
</feature>
<protein>
    <recommendedName>
        <fullName evidence="8">subtilisin</fullName>
        <ecNumber evidence="8">3.4.21.62</ecNumber>
    </recommendedName>
</protein>
<proteinExistence type="predicted"/>
<evidence type="ECO:0000256" key="8">
    <source>
        <dbReference type="ARBA" id="ARBA00023619"/>
    </source>
</evidence>
<comment type="cofactor">
    <cofactor evidence="9">
        <name>Ca(2+)</name>
        <dbReference type="ChEBI" id="CHEBI:29108"/>
    </cofactor>
    <text evidence="9">Binds 1 Ca(2+) ion per subunit.</text>
</comment>
<evidence type="ECO:0000256" key="9">
    <source>
        <dbReference type="PROSITE-ProRule" id="PRU01032"/>
    </source>
</evidence>
<dbReference type="InterPro" id="IPR000209">
    <property type="entry name" value="Peptidase_S8/S53_dom"/>
</dbReference>
<dbReference type="Pfam" id="PF09286">
    <property type="entry name" value="Pro-kuma_activ"/>
    <property type="match status" value="1"/>
</dbReference>
<evidence type="ECO:0000256" key="4">
    <source>
        <dbReference type="ARBA" id="ARBA00022825"/>
    </source>
</evidence>
<dbReference type="Proteomes" id="UP000654075">
    <property type="component" value="Unassembled WGS sequence"/>
</dbReference>
<feature type="active site" description="Charge relay system" evidence="9">
    <location>
        <position position="280"/>
    </location>
</feature>
<evidence type="ECO:0000256" key="3">
    <source>
        <dbReference type="ARBA" id="ARBA00022801"/>
    </source>
</evidence>
<evidence type="ECO:0000313" key="14">
    <source>
        <dbReference type="Proteomes" id="UP000654075"/>
    </source>
</evidence>
<evidence type="ECO:0000313" key="12">
    <source>
        <dbReference type="EMBL" id="CAE8602453.1"/>
    </source>
</evidence>
<keyword evidence="10" id="KW-0732">Signal</keyword>
<dbReference type="OrthoDB" id="409122at2759"/>
<evidence type="ECO:0000256" key="10">
    <source>
        <dbReference type="SAM" id="SignalP"/>
    </source>
</evidence>
<dbReference type="Gene3D" id="3.40.50.200">
    <property type="entry name" value="Peptidase S8/S53 domain"/>
    <property type="match status" value="1"/>
</dbReference>
<keyword evidence="2 9" id="KW-0479">Metal-binding</keyword>
<keyword evidence="3 9" id="KW-0378">Hydrolase</keyword>
<dbReference type="SMART" id="SM00944">
    <property type="entry name" value="Pro-kuma_activ"/>
    <property type="match status" value="1"/>
</dbReference>
<dbReference type="EC" id="3.4.21.62" evidence="8"/>
<dbReference type="Proteomes" id="UP000626109">
    <property type="component" value="Unassembled WGS sequence"/>
</dbReference>
<dbReference type="GO" id="GO:0006508">
    <property type="term" value="P:proteolysis"/>
    <property type="evidence" value="ECO:0007669"/>
    <property type="project" value="UniProtKB-KW"/>
</dbReference>
<dbReference type="CDD" id="cd11377">
    <property type="entry name" value="Pro-peptidase_S53"/>
    <property type="match status" value="1"/>
</dbReference>
<feature type="binding site" evidence="9">
    <location>
        <position position="542"/>
    </location>
    <ligand>
        <name>Ca(2+)</name>
        <dbReference type="ChEBI" id="CHEBI:29108"/>
    </ligand>
</feature>
<dbReference type="InterPro" id="IPR036852">
    <property type="entry name" value="Peptidase_S8/S53_dom_sf"/>
</dbReference>
<feature type="chain" id="PRO_5035682132" description="subtilisin" evidence="10">
    <location>
        <begin position="20"/>
        <end position="571"/>
    </location>
</feature>
<dbReference type="GO" id="GO:0046872">
    <property type="term" value="F:metal ion binding"/>
    <property type="evidence" value="ECO:0007669"/>
    <property type="project" value="UniProtKB-UniRule"/>
</dbReference>
<dbReference type="SUPFAM" id="SSF52743">
    <property type="entry name" value="Subtilisin-like"/>
    <property type="match status" value="1"/>
</dbReference>
<comment type="caution">
    <text evidence="12">The sequence shown here is derived from an EMBL/GenBank/DDBJ whole genome shotgun (WGS) entry which is preliminary data.</text>
</comment>
<dbReference type="OMA" id="PEIAWEG"/>
<dbReference type="PANTHER" id="PTHR14218">
    <property type="entry name" value="PROTEASE S8 TRIPEPTIDYL PEPTIDASE I CLN2"/>
    <property type="match status" value="1"/>
</dbReference>
<organism evidence="12 14">
    <name type="scientific">Polarella glacialis</name>
    <name type="common">Dinoflagellate</name>
    <dbReference type="NCBI Taxonomy" id="89957"/>
    <lineage>
        <taxon>Eukaryota</taxon>
        <taxon>Sar</taxon>
        <taxon>Alveolata</taxon>
        <taxon>Dinophyceae</taxon>
        <taxon>Suessiales</taxon>
        <taxon>Suessiaceae</taxon>
        <taxon>Polarella</taxon>
    </lineage>
</organism>
<keyword evidence="14" id="KW-1185">Reference proteome</keyword>
<dbReference type="PROSITE" id="PS51695">
    <property type="entry name" value="SEDOLISIN"/>
    <property type="match status" value="1"/>
</dbReference>
<feature type="domain" description="Peptidase S53" evidence="11">
    <location>
        <begin position="210"/>
        <end position="562"/>
    </location>
</feature>
<reference evidence="12" key="1">
    <citation type="submission" date="2021-02" db="EMBL/GenBank/DDBJ databases">
        <authorList>
            <person name="Dougan E. K."/>
            <person name="Rhodes N."/>
            <person name="Thang M."/>
            <person name="Chan C."/>
        </authorList>
    </citation>
    <scope>NUCLEOTIDE SEQUENCE</scope>
</reference>
<evidence type="ECO:0000256" key="1">
    <source>
        <dbReference type="ARBA" id="ARBA00022670"/>
    </source>
</evidence>
<evidence type="ECO:0000256" key="6">
    <source>
        <dbReference type="ARBA" id="ARBA00023145"/>
    </source>
</evidence>
<name>A0A813EXB7_POLGL</name>
<dbReference type="GO" id="GO:0004252">
    <property type="term" value="F:serine-type endopeptidase activity"/>
    <property type="evidence" value="ECO:0007669"/>
    <property type="project" value="UniProtKB-UniRule"/>
</dbReference>
<gene>
    <name evidence="12" type="ORF">PGLA1383_LOCUS20694</name>
    <name evidence="13" type="ORF">PGLA2088_LOCUS16422</name>
</gene>
<evidence type="ECO:0000259" key="11">
    <source>
        <dbReference type="PROSITE" id="PS51695"/>
    </source>
</evidence>
<dbReference type="GO" id="GO:0008240">
    <property type="term" value="F:tripeptidyl-peptidase activity"/>
    <property type="evidence" value="ECO:0007669"/>
    <property type="project" value="TreeGrafter"/>
</dbReference>
<dbReference type="Pfam" id="PF00082">
    <property type="entry name" value="Peptidase_S8"/>
    <property type="match status" value="1"/>
</dbReference>
<dbReference type="EMBL" id="CAJNNW010020770">
    <property type="protein sequence ID" value="CAE8666876.1"/>
    <property type="molecule type" value="Genomic_DNA"/>
</dbReference>
<evidence type="ECO:0000256" key="5">
    <source>
        <dbReference type="ARBA" id="ARBA00022837"/>
    </source>
</evidence>
<dbReference type="AlphaFoldDB" id="A0A813EXB7"/>
<feature type="active site" description="Charge relay system" evidence="9">
    <location>
        <position position="276"/>
    </location>
</feature>
<dbReference type="InterPro" id="IPR050819">
    <property type="entry name" value="Tripeptidyl-peptidase_I"/>
</dbReference>
<comment type="catalytic activity">
    <reaction evidence="7">
        <text>Hydrolysis of proteins with broad specificity for peptide bonds, and a preference for a large uncharged residue in P1. Hydrolyzes peptide amides.</text>
        <dbReference type="EC" id="3.4.21.62"/>
    </reaction>
</comment>
<evidence type="ECO:0000313" key="13">
    <source>
        <dbReference type="EMBL" id="CAE8666876.1"/>
    </source>
</evidence>
<feature type="binding site" evidence="9">
    <location>
        <position position="522"/>
    </location>
    <ligand>
        <name>Ca(2+)</name>
        <dbReference type="ChEBI" id="CHEBI:29108"/>
    </ligand>
</feature>
<dbReference type="PROSITE" id="PS00138">
    <property type="entry name" value="SUBTILASE_SER"/>
    <property type="match status" value="1"/>
</dbReference>
<feature type="signal peptide" evidence="10">
    <location>
        <begin position="1"/>
        <end position="19"/>
    </location>
</feature>
<keyword evidence="6" id="KW-0865">Zymogen</keyword>
<feature type="binding site" evidence="9">
    <location>
        <position position="540"/>
    </location>
    <ligand>
        <name>Ca(2+)</name>
        <dbReference type="ChEBI" id="CHEBI:29108"/>
    </ligand>
</feature>
<dbReference type="CDD" id="cd04056">
    <property type="entry name" value="Peptidases_S53"/>
    <property type="match status" value="1"/>
</dbReference>
<dbReference type="InterPro" id="IPR015366">
    <property type="entry name" value="S53_propep"/>
</dbReference>
<dbReference type="EMBL" id="CAJNNV010014320">
    <property type="protein sequence ID" value="CAE8602453.1"/>
    <property type="molecule type" value="Genomic_DNA"/>
</dbReference>
<keyword evidence="5 9" id="KW-0106">Calcium</keyword>
<evidence type="ECO:0000256" key="2">
    <source>
        <dbReference type="ARBA" id="ARBA00022723"/>
    </source>
</evidence>
<sequence length="571" mass="61404">MLPMFRAFGLGVLIGLSHAGWILQEAEVLPYSANRSSWLLHDKVPAEHPVEFTVALKVDEDRHSALEKVFWEVSDPKHPKYGQHLSLDGITQLLAVPDSRVGLVKDYFEQAGATTVVGPNKDVITVSMPAAAAEAALNTSLSFFKRPEGSDRRIVTASTHYWLPEHVAREVVMVGELLQFPHLSTAPLQKPVQGSGNWPNSCDDPGCSGLVTPAVLAQRYKLPSKSDAVAKNSMAVAEFQGQYYKDSDLSSFGNSCQRDVKVDKTIGGDKPVPGVEAELDIEYIKAVAPEIHLTVVYDNQFSLLSWVNQITSLQDSPLVHSVSYGNDEKQQISAQYIYTCNTAFMKAGARGLSILFASGDQGVCGRQGCGKRKHAPFHPDFPGDSPYITTVGGTDFKGSDIGEETAWSASGGGFSNYFSIPEYQKAAVAAYKASPDANLPPQRLWNNTGRGYPDVAALGGTKTPYCVAVQGEFAGVAGTSAACPVVAGVFAKLNGLRLKARKPPLGFLNPFIYQNPSAFQDVTSGKNSATRKWGFTAVKGWDPATGFGTPDYEALAKASMSIVSDDQTVVV</sequence>
<evidence type="ECO:0000256" key="7">
    <source>
        <dbReference type="ARBA" id="ARBA00023529"/>
    </source>
</evidence>
<feature type="active site" description="Charge relay system" evidence="9">
    <location>
        <position position="480"/>
    </location>
</feature>
<dbReference type="InterPro" id="IPR023828">
    <property type="entry name" value="Peptidase_S8_Ser-AS"/>
</dbReference>